<reference evidence="1" key="1">
    <citation type="submission" date="2025-02" db="EMBL/GenBank/DDBJ databases">
        <authorList>
            <consortium name="NCBI Genome Project"/>
        </authorList>
    </citation>
    <scope>NUCLEOTIDE SEQUENCE</scope>
</reference>
<protein>
    <submittedName>
        <fullName evidence="1">Uncharacterized protein</fullName>
    </submittedName>
</protein>
<sequence>MLLSVITPCPRANVRSEHVNLHPISLAKLEKLHAFEKGEARMHSAVTLIMEGRKISATETCRVLKQLTVDHEEEALQLRDEPLAEHGQSDTSGSTRAQFVKLKLSSISLARTKISELKES</sequence>
<name>A0AAJ8BWF4_ASPNG</name>
<reference evidence="1" key="2">
    <citation type="submission" date="2025-08" db="UniProtKB">
        <authorList>
            <consortium name="RefSeq"/>
        </authorList>
    </citation>
    <scope>IDENTIFICATION</scope>
</reference>
<accession>A0AAJ8BWF4</accession>
<dbReference type="GeneID" id="84590338"/>
<evidence type="ECO:0000313" key="1">
    <source>
        <dbReference type="RefSeq" id="XP_059605155.1"/>
    </source>
</evidence>
<proteinExistence type="predicted"/>
<dbReference type="VEuPathDB" id="FungiDB:An02g05720"/>
<gene>
    <name evidence="1" type="ORF">An02g05720</name>
</gene>
<dbReference type="AlphaFoldDB" id="A0AAJ8BWF4"/>
<organism evidence="1">
    <name type="scientific">Aspergillus niger</name>
    <dbReference type="NCBI Taxonomy" id="5061"/>
    <lineage>
        <taxon>Eukaryota</taxon>
        <taxon>Fungi</taxon>
        <taxon>Dikarya</taxon>
        <taxon>Ascomycota</taxon>
        <taxon>Pezizomycotina</taxon>
        <taxon>Eurotiomycetes</taxon>
        <taxon>Eurotiomycetidae</taxon>
        <taxon>Eurotiales</taxon>
        <taxon>Aspergillaceae</taxon>
        <taxon>Aspergillus</taxon>
        <taxon>Aspergillus subgen. Circumdati</taxon>
    </lineage>
</organism>
<dbReference type="RefSeq" id="XP_059605155.1">
    <property type="nucleotide sequence ID" value="XM_059746319.1"/>
</dbReference>
<dbReference type="KEGG" id="ang:An02g05720"/>